<keyword evidence="3" id="KW-1185">Reference proteome</keyword>
<organism evidence="2 3">
    <name type="scientific">Phytophthora infestans</name>
    <name type="common">Potato late blight agent</name>
    <name type="synonym">Botrytis infestans</name>
    <dbReference type="NCBI Taxonomy" id="4787"/>
    <lineage>
        <taxon>Eukaryota</taxon>
        <taxon>Sar</taxon>
        <taxon>Stramenopiles</taxon>
        <taxon>Oomycota</taxon>
        <taxon>Peronosporomycetes</taxon>
        <taxon>Peronosporales</taxon>
        <taxon>Peronosporaceae</taxon>
        <taxon>Phytophthora</taxon>
    </lineage>
</organism>
<dbReference type="AlphaFoldDB" id="A0A833T4M1"/>
<sequence length="123" mass="13448">MLSTVELNTNGRPTGSMANAGVLQPNNGDRARGHGRSRVREWSQDAGHQRDGRGEVKAQGGPSQGEPDHYVLAVYGKVTVQKTGIEMRKCLVDTYEGTANAVTRTNQEIIMYHKLQAARCKPN</sequence>
<proteinExistence type="predicted"/>
<name>A0A833T4M1_PHYIN</name>
<reference evidence="2" key="1">
    <citation type="submission" date="2020-04" db="EMBL/GenBank/DDBJ databases">
        <title>Hybrid Assembly of Korean Phytophthora infestans isolates.</title>
        <authorList>
            <person name="Prokchorchik M."/>
            <person name="Lee Y."/>
            <person name="Seo J."/>
            <person name="Cho J.-H."/>
            <person name="Park Y.-E."/>
            <person name="Jang D.-C."/>
            <person name="Im J.-S."/>
            <person name="Choi J.-G."/>
            <person name="Park H.-J."/>
            <person name="Lee G.-B."/>
            <person name="Lee Y.-G."/>
            <person name="Hong S.-Y."/>
            <person name="Cho K."/>
            <person name="Sohn K.H."/>
        </authorList>
    </citation>
    <scope>NUCLEOTIDE SEQUENCE</scope>
    <source>
        <strain evidence="2">KR_1_A1</strain>
    </source>
</reference>
<evidence type="ECO:0000313" key="2">
    <source>
        <dbReference type="EMBL" id="KAF4037465.1"/>
    </source>
</evidence>
<feature type="compositionally biased region" description="Polar residues" evidence="1">
    <location>
        <begin position="1"/>
        <end position="17"/>
    </location>
</feature>
<protein>
    <submittedName>
        <fullName evidence="2">Uncharacterized protein</fullName>
    </submittedName>
</protein>
<comment type="caution">
    <text evidence="2">The sequence shown here is derived from an EMBL/GenBank/DDBJ whole genome shotgun (WGS) entry which is preliminary data.</text>
</comment>
<feature type="compositionally biased region" description="Basic and acidic residues" evidence="1">
    <location>
        <begin position="38"/>
        <end position="56"/>
    </location>
</feature>
<evidence type="ECO:0000313" key="3">
    <source>
        <dbReference type="Proteomes" id="UP000602510"/>
    </source>
</evidence>
<feature type="region of interest" description="Disordered" evidence="1">
    <location>
        <begin position="1"/>
        <end position="68"/>
    </location>
</feature>
<dbReference type="EMBL" id="WSZM01000239">
    <property type="protein sequence ID" value="KAF4037465.1"/>
    <property type="molecule type" value="Genomic_DNA"/>
</dbReference>
<dbReference type="Proteomes" id="UP000602510">
    <property type="component" value="Unassembled WGS sequence"/>
</dbReference>
<accession>A0A833T4M1</accession>
<gene>
    <name evidence="2" type="ORF">GN244_ATG10508</name>
</gene>
<evidence type="ECO:0000256" key="1">
    <source>
        <dbReference type="SAM" id="MobiDB-lite"/>
    </source>
</evidence>